<feature type="domain" description="ABC transmembrane type-1" evidence="10">
    <location>
        <begin position="15"/>
        <end position="212"/>
    </location>
</feature>
<dbReference type="NCBIfam" id="TIGR01726">
    <property type="entry name" value="HEQRo_perm_3TM"/>
    <property type="match status" value="1"/>
</dbReference>
<organism evidence="11 12">
    <name type="scientific">Nonomuraea muscovyensis</name>
    <dbReference type="NCBI Taxonomy" id="1124761"/>
    <lineage>
        <taxon>Bacteria</taxon>
        <taxon>Bacillati</taxon>
        <taxon>Actinomycetota</taxon>
        <taxon>Actinomycetes</taxon>
        <taxon>Streptosporangiales</taxon>
        <taxon>Streptosporangiaceae</taxon>
        <taxon>Nonomuraea</taxon>
    </lineage>
</organism>
<dbReference type="RefSeq" id="WP_185082684.1">
    <property type="nucleotide sequence ID" value="NZ_JACHJB010000001.1"/>
</dbReference>
<evidence type="ECO:0000256" key="3">
    <source>
        <dbReference type="ARBA" id="ARBA00022448"/>
    </source>
</evidence>
<comment type="caution">
    <text evidence="11">The sequence shown here is derived from an EMBL/GenBank/DDBJ whole genome shotgun (WGS) entry which is preliminary data.</text>
</comment>
<keyword evidence="5 9" id="KW-0812">Transmembrane</keyword>
<evidence type="ECO:0000256" key="5">
    <source>
        <dbReference type="ARBA" id="ARBA00022692"/>
    </source>
</evidence>
<comment type="similarity">
    <text evidence="2">Belongs to the binding-protein-dependent transport system permease family. HisMQ subfamily.</text>
</comment>
<dbReference type="PROSITE" id="PS50928">
    <property type="entry name" value="ABC_TM1"/>
    <property type="match status" value="1"/>
</dbReference>
<dbReference type="PANTHER" id="PTHR30614:SF37">
    <property type="entry name" value="AMINO-ACID ABC TRANSPORTER PERMEASE PROTEIN YHDX-RELATED"/>
    <property type="match status" value="1"/>
</dbReference>
<dbReference type="InterPro" id="IPR035906">
    <property type="entry name" value="MetI-like_sf"/>
</dbReference>
<feature type="transmembrane region" description="Helical" evidence="9">
    <location>
        <begin position="20"/>
        <end position="41"/>
    </location>
</feature>
<dbReference type="InterPro" id="IPR000515">
    <property type="entry name" value="MetI-like"/>
</dbReference>
<dbReference type="GO" id="GO:0006865">
    <property type="term" value="P:amino acid transport"/>
    <property type="evidence" value="ECO:0007669"/>
    <property type="project" value="UniProtKB-KW"/>
</dbReference>
<evidence type="ECO:0000256" key="2">
    <source>
        <dbReference type="ARBA" id="ARBA00010072"/>
    </source>
</evidence>
<dbReference type="Gene3D" id="1.10.3720.10">
    <property type="entry name" value="MetI-like"/>
    <property type="match status" value="1"/>
</dbReference>
<keyword evidence="12" id="KW-1185">Reference proteome</keyword>
<keyword evidence="7 9" id="KW-1133">Transmembrane helix</keyword>
<evidence type="ECO:0000256" key="8">
    <source>
        <dbReference type="ARBA" id="ARBA00023136"/>
    </source>
</evidence>
<dbReference type="Proteomes" id="UP000583800">
    <property type="component" value="Unassembled WGS sequence"/>
</dbReference>
<keyword evidence="4" id="KW-1003">Cell membrane</keyword>
<dbReference type="InterPro" id="IPR010065">
    <property type="entry name" value="AA_ABC_transptr_permease_3TM"/>
</dbReference>
<dbReference type="Pfam" id="PF00528">
    <property type="entry name" value="BPD_transp_1"/>
    <property type="match status" value="1"/>
</dbReference>
<dbReference type="InterPro" id="IPR043429">
    <property type="entry name" value="ArtM/GltK/GlnP/TcyL/YhdX-like"/>
</dbReference>
<evidence type="ECO:0000256" key="6">
    <source>
        <dbReference type="ARBA" id="ARBA00022970"/>
    </source>
</evidence>
<comment type="subcellular location">
    <subcellularLocation>
        <location evidence="1 9">Cell membrane</location>
        <topology evidence="1 9">Multi-pass membrane protein</topology>
    </subcellularLocation>
</comment>
<evidence type="ECO:0000256" key="1">
    <source>
        <dbReference type="ARBA" id="ARBA00004651"/>
    </source>
</evidence>
<feature type="transmembrane region" description="Helical" evidence="9">
    <location>
        <begin position="62"/>
        <end position="82"/>
    </location>
</feature>
<dbReference type="GO" id="GO:0043190">
    <property type="term" value="C:ATP-binding cassette (ABC) transporter complex"/>
    <property type="evidence" value="ECO:0007669"/>
    <property type="project" value="InterPro"/>
</dbReference>
<accession>A0A7X0BX76</accession>
<dbReference type="SUPFAM" id="SSF161098">
    <property type="entry name" value="MetI-like"/>
    <property type="match status" value="1"/>
</dbReference>
<protein>
    <submittedName>
        <fullName evidence="11">Glutamate transport system permease protein</fullName>
    </submittedName>
</protein>
<dbReference type="PANTHER" id="PTHR30614">
    <property type="entry name" value="MEMBRANE COMPONENT OF AMINO ACID ABC TRANSPORTER"/>
    <property type="match status" value="1"/>
</dbReference>
<reference evidence="11 12" key="1">
    <citation type="submission" date="2020-08" db="EMBL/GenBank/DDBJ databases">
        <title>Sequencing the genomes of 1000 actinobacteria strains.</title>
        <authorList>
            <person name="Klenk H.-P."/>
        </authorList>
    </citation>
    <scope>NUCLEOTIDE SEQUENCE [LARGE SCALE GENOMIC DNA]</scope>
    <source>
        <strain evidence="11 12">DSM 45913</strain>
    </source>
</reference>
<dbReference type="AlphaFoldDB" id="A0A7X0BX76"/>
<evidence type="ECO:0000256" key="7">
    <source>
        <dbReference type="ARBA" id="ARBA00022989"/>
    </source>
</evidence>
<proteinExistence type="inferred from homology"/>
<feature type="transmembrane region" description="Helical" evidence="9">
    <location>
        <begin position="191"/>
        <end position="213"/>
    </location>
</feature>
<sequence>MDELIQYGPELFSGFLKNLLLSVLIGFFSLVVGTILAAMRVSPTPVLRAAGTTYVNVLRNTPLTLVLAFCYLGLSDTLGLIFSTEVPLYNSFWLAVLGMSAYTSAFVCEALRSGVNTVPMGQAEAARAIGLTFFQSVRLIIFPQAFRAVIAPLGSVLIAMIKNTTVVAAAGYTVDVAAVMRETFDTTGVSIPIFIGIVLAFLVVVLPIGWYTGWLSRRLAVAR</sequence>
<evidence type="ECO:0000256" key="9">
    <source>
        <dbReference type="RuleBase" id="RU363032"/>
    </source>
</evidence>
<evidence type="ECO:0000313" key="11">
    <source>
        <dbReference type="EMBL" id="MBB6344592.1"/>
    </source>
</evidence>
<dbReference type="GO" id="GO:0022857">
    <property type="term" value="F:transmembrane transporter activity"/>
    <property type="evidence" value="ECO:0007669"/>
    <property type="project" value="InterPro"/>
</dbReference>
<keyword evidence="8 9" id="KW-0472">Membrane</keyword>
<dbReference type="CDD" id="cd06261">
    <property type="entry name" value="TM_PBP2"/>
    <property type="match status" value="1"/>
</dbReference>
<dbReference type="EMBL" id="JACHJB010000001">
    <property type="protein sequence ID" value="MBB6344592.1"/>
    <property type="molecule type" value="Genomic_DNA"/>
</dbReference>
<feature type="transmembrane region" description="Helical" evidence="9">
    <location>
        <begin position="148"/>
        <end position="171"/>
    </location>
</feature>
<gene>
    <name evidence="11" type="ORF">FHU36_001101</name>
</gene>
<evidence type="ECO:0000313" key="12">
    <source>
        <dbReference type="Proteomes" id="UP000583800"/>
    </source>
</evidence>
<keyword evidence="6" id="KW-0029">Amino-acid transport</keyword>
<evidence type="ECO:0000259" key="10">
    <source>
        <dbReference type="PROSITE" id="PS50928"/>
    </source>
</evidence>
<keyword evidence="3 9" id="KW-0813">Transport</keyword>
<evidence type="ECO:0000256" key="4">
    <source>
        <dbReference type="ARBA" id="ARBA00022475"/>
    </source>
</evidence>
<feature type="transmembrane region" description="Helical" evidence="9">
    <location>
        <begin position="88"/>
        <end position="111"/>
    </location>
</feature>
<name>A0A7X0BX76_9ACTN</name>